<name>A0A317CHR4_9GAMM</name>
<dbReference type="NCBIfam" id="NF003708">
    <property type="entry name" value="PRK05325.1-3"/>
    <property type="match status" value="1"/>
</dbReference>
<evidence type="ECO:0000313" key="3">
    <source>
        <dbReference type="EMBL" id="PWQ98095.1"/>
    </source>
</evidence>
<feature type="compositionally biased region" description="Acidic residues" evidence="2">
    <location>
        <begin position="103"/>
        <end position="112"/>
    </location>
</feature>
<protein>
    <recommendedName>
        <fullName evidence="1">UPF0229 protein DKT75_04850</fullName>
    </recommendedName>
</protein>
<dbReference type="AlphaFoldDB" id="A0A317CHR4"/>
<evidence type="ECO:0000313" key="4">
    <source>
        <dbReference type="Proteomes" id="UP000245506"/>
    </source>
</evidence>
<dbReference type="NCBIfam" id="NF003707">
    <property type="entry name" value="PRK05325.1-2"/>
    <property type="match status" value="1"/>
</dbReference>
<dbReference type="PANTHER" id="PTHR30510">
    <property type="entry name" value="UPF0229 PROTEIN YEAH"/>
    <property type="match status" value="1"/>
</dbReference>
<comment type="caution">
    <text evidence="3">The sequence shown here is derived from an EMBL/GenBank/DDBJ whole genome shotgun (WGS) entry which is preliminary data.</text>
</comment>
<dbReference type="PANTHER" id="PTHR30510:SF2">
    <property type="entry name" value="UPF0229 PROTEIN YEAH"/>
    <property type="match status" value="1"/>
</dbReference>
<dbReference type="HAMAP" id="MF_01232">
    <property type="entry name" value="UPF0229"/>
    <property type="match status" value="1"/>
</dbReference>
<proteinExistence type="inferred from homology"/>
<organism evidence="3 4">
    <name type="scientific">Leucothrix arctica</name>
    <dbReference type="NCBI Taxonomy" id="1481894"/>
    <lineage>
        <taxon>Bacteria</taxon>
        <taxon>Pseudomonadati</taxon>
        <taxon>Pseudomonadota</taxon>
        <taxon>Gammaproteobacteria</taxon>
        <taxon>Thiotrichales</taxon>
        <taxon>Thiotrichaceae</taxon>
        <taxon>Leucothrix</taxon>
    </lineage>
</organism>
<reference evidence="3 4" key="1">
    <citation type="submission" date="2018-05" db="EMBL/GenBank/DDBJ databases">
        <title>Leucothrix arctica sp. nov., isolated from Arctic seawater.</title>
        <authorList>
            <person name="Choi A."/>
            <person name="Baek K."/>
        </authorList>
    </citation>
    <scope>NUCLEOTIDE SEQUENCE [LARGE SCALE GENOMIC DNA]</scope>
    <source>
        <strain evidence="3 4">IMCC9719</strain>
    </source>
</reference>
<gene>
    <name evidence="3" type="ORF">DKT75_04850</name>
</gene>
<comment type="similarity">
    <text evidence="1">Belongs to the UPF0229 family.</text>
</comment>
<dbReference type="RefSeq" id="WP_109822309.1">
    <property type="nucleotide sequence ID" value="NZ_QGKL01000014.1"/>
</dbReference>
<dbReference type="OrthoDB" id="9788289at2"/>
<evidence type="ECO:0000256" key="1">
    <source>
        <dbReference type="HAMAP-Rule" id="MF_01232"/>
    </source>
</evidence>
<dbReference type="EMBL" id="QGKL01000014">
    <property type="protein sequence ID" value="PWQ98095.1"/>
    <property type="molecule type" value="Genomic_DNA"/>
</dbReference>
<dbReference type="Pfam" id="PF04285">
    <property type="entry name" value="DUF444"/>
    <property type="match status" value="1"/>
</dbReference>
<accession>A0A317CHR4</accession>
<keyword evidence="4" id="KW-1185">Reference proteome</keyword>
<dbReference type="Proteomes" id="UP000245506">
    <property type="component" value="Unassembled WGS sequence"/>
</dbReference>
<dbReference type="InterPro" id="IPR006698">
    <property type="entry name" value="UPF0229"/>
</dbReference>
<evidence type="ECO:0000256" key="2">
    <source>
        <dbReference type="SAM" id="MobiDB-lite"/>
    </source>
</evidence>
<sequence>MPYIIDRRLNSKNKNTVNRQRFLRRYRKQIKKAVSEAIGKRSITDMDRGENVSIPRDDVTEPVFGHGAGGAKKFVLTGNKEFVTGDRIQRPPSQQGGGAGEGEASDSGEGDDDFAFQISQEEFLEFMFEDLALPNMVKRQLADSSEFKTVRAGFSEAGSPSQLNVVRSLRSAYARKIALGGKSRRKRRELRMELEALVEPLSDTEVLRKKELLEEIEVLSRKLAAIPYIDEFDLKYNLTVKLPQPAPKAVMFCLMDVSGSMTEEIKDTAKRFYFLLYLFLKRNYEKIELVFIRHHNTASEVNEHDFFYSRETGGTVVSSALTLMDEIIQERYSPSQWNIYGAQASDGDNWQGDTEKCVDILTNKILPCVQHFSYIEIGKRPPQELWYSYKDIQTGVFNDRFDLKAVQDNAHIYPVFRQLFERGVA</sequence>
<feature type="region of interest" description="Disordered" evidence="2">
    <location>
        <begin position="83"/>
        <end position="112"/>
    </location>
</feature>